<dbReference type="EMBL" id="CAWUPB010000913">
    <property type="protein sequence ID" value="CAK7332603.1"/>
    <property type="molecule type" value="Genomic_DNA"/>
</dbReference>
<organism evidence="1 2">
    <name type="scientific">Dovyalis caffra</name>
    <dbReference type="NCBI Taxonomy" id="77055"/>
    <lineage>
        <taxon>Eukaryota</taxon>
        <taxon>Viridiplantae</taxon>
        <taxon>Streptophyta</taxon>
        <taxon>Embryophyta</taxon>
        <taxon>Tracheophyta</taxon>
        <taxon>Spermatophyta</taxon>
        <taxon>Magnoliopsida</taxon>
        <taxon>eudicotyledons</taxon>
        <taxon>Gunneridae</taxon>
        <taxon>Pentapetalae</taxon>
        <taxon>rosids</taxon>
        <taxon>fabids</taxon>
        <taxon>Malpighiales</taxon>
        <taxon>Salicaceae</taxon>
        <taxon>Flacourtieae</taxon>
        <taxon>Dovyalis</taxon>
    </lineage>
</organism>
<protein>
    <recommendedName>
        <fullName evidence="3">Maturase K</fullName>
    </recommendedName>
</protein>
<reference evidence="1 2" key="1">
    <citation type="submission" date="2024-01" db="EMBL/GenBank/DDBJ databases">
        <authorList>
            <person name="Waweru B."/>
        </authorList>
    </citation>
    <scope>NUCLEOTIDE SEQUENCE [LARGE SCALE GENOMIC DNA]</scope>
</reference>
<dbReference type="AlphaFoldDB" id="A0AAV1RBF7"/>
<dbReference type="Proteomes" id="UP001314170">
    <property type="component" value="Unassembled WGS sequence"/>
</dbReference>
<keyword evidence="2" id="KW-1185">Reference proteome</keyword>
<comment type="caution">
    <text evidence="1">The sequence shown here is derived from an EMBL/GenBank/DDBJ whole genome shotgun (WGS) entry which is preliminary data.</text>
</comment>
<accession>A0AAV1RBF7</accession>
<evidence type="ECO:0000313" key="1">
    <source>
        <dbReference type="EMBL" id="CAK7332603.1"/>
    </source>
</evidence>
<gene>
    <name evidence="1" type="ORF">DCAF_LOCUS9064</name>
</gene>
<sequence>MDDLISLSLEAEETYFEGTWFTLFPELNTFSPPPLLQEFYLHGGLIEMPVWLASMENLAPYFIRFLSIEESNFSPSVPKLKLSAFLKATKQSTLAKNFAMLLDLKHIFNKVYHPPLSCILRLVESQ</sequence>
<proteinExistence type="predicted"/>
<evidence type="ECO:0008006" key="3">
    <source>
        <dbReference type="Google" id="ProtNLM"/>
    </source>
</evidence>
<name>A0AAV1RBF7_9ROSI</name>
<evidence type="ECO:0000313" key="2">
    <source>
        <dbReference type="Proteomes" id="UP001314170"/>
    </source>
</evidence>